<feature type="compositionally biased region" description="Basic residues" evidence="2">
    <location>
        <begin position="462"/>
        <end position="473"/>
    </location>
</feature>
<protein>
    <submittedName>
        <fullName evidence="3">Uncharacterized protein</fullName>
    </submittedName>
</protein>
<feature type="compositionally biased region" description="Basic and acidic residues" evidence="2">
    <location>
        <begin position="587"/>
        <end position="601"/>
    </location>
</feature>
<dbReference type="OrthoDB" id="3648187at2759"/>
<organism evidence="3 4">
    <name type="scientific">Cercospora berteroae</name>
    <dbReference type="NCBI Taxonomy" id="357750"/>
    <lineage>
        <taxon>Eukaryota</taxon>
        <taxon>Fungi</taxon>
        <taxon>Dikarya</taxon>
        <taxon>Ascomycota</taxon>
        <taxon>Pezizomycotina</taxon>
        <taxon>Dothideomycetes</taxon>
        <taxon>Dothideomycetidae</taxon>
        <taxon>Mycosphaerellales</taxon>
        <taxon>Mycosphaerellaceae</taxon>
        <taxon>Cercospora</taxon>
    </lineage>
</organism>
<feature type="coiled-coil region" evidence="1">
    <location>
        <begin position="89"/>
        <end position="116"/>
    </location>
</feature>
<sequence length="640" mass="69629">MLLSDQARPFPGNSSASNSLPTTMPALSGFPEPGHRSPKPSAAPVRLDPRQFVQDFRTVLDQMRQSKKARLDKMSTDLMVVFDQGGVATDREIALMEALENDIELIEERYRKLGKVVAGVHPKTRRPTLEKILDGETRSWTNYDLKALVADLQVSDGIISGRKAPSRVDHQNKMMQASAKEDAESRVEVKKMIEVGLTQSQRRMEKGPMFDVDKVRVSEATKQKVLRERDDEADEQGEDSDESSDKAPSNASSYAARLAKKTKDDMKKRNNSPEESIQVRQTERVAASTEADRNGNVKVDGQGTLHPVQQKAGKAKRISQQTKSKRLLSQSESAGLLRGALLPDPRQKQPTAQQADLSRPAATAIWRQSSSDDGKSSLHSLFSAAEDEAADIPSEWLKPGAWPKESGGDADMQDVGNVEAGEPLHDAEQHPSHPGSPARRPSSATSQESGGSSSSGLFVTSHKTRKSLTKKPSQKMAKESSPAASAVAPPPCRTSRTPGSRAKSEFMRTLLERNEDSYALPDSPPRDRSPAPTSEEAARRAAAFYTAEPKTREIMLLATDKLSQQQPKKRPADEAIDGALGAFGGGERGKAKVRKGGEEGGRPGSRGNSEARKTPGEMGPMKWPGQEVKRAKGKGKGRKQ</sequence>
<feature type="compositionally biased region" description="Basic and acidic residues" evidence="2">
    <location>
        <begin position="502"/>
        <end position="516"/>
    </location>
</feature>
<dbReference type="Proteomes" id="UP000237631">
    <property type="component" value="Unassembled WGS sequence"/>
</dbReference>
<accession>A0A2S6CEH6</accession>
<keyword evidence="1" id="KW-0175">Coiled coil</keyword>
<evidence type="ECO:0000256" key="1">
    <source>
        <dbReference type="SAM" id="Coils"/>
    </source>
</evidence>
<reference evidence="4" key="1">
    <citation type="journal article" date="2017" name="bioRxiv">
        <title>Conservation of a gene cluster reveals novel cercosporin biosynthetic mechanisms and extends production to the genus Colletotrichum.</title>
        <authorList>
            <person name="de Jonge R."/>
            <person name="Ebert M.K."/>
            <person name="Huitt-Roehl C.R."/>
            <person name="Pal P."/>
            <person name="Suttle J.C."/>
            <person name="Spanner R.E."/>
            <person name="Neubauer J.D."/>
            <person name="Jurick W.M.II."/>
            <person name="Stott K.A."/>
            <person name="Secor G.A."/>
            <person name="Thomma B.P.H.J."/>
            <person name="Van de Peer Y."/>
            <person name="Townsend C.A."/>
            <person name="Bolton M.D."/>
        </authorList>
    </citation>
    <scope>NUCLEOTIDE SEQUENCE [LARGE SCALE GENOMIC DNA]</scope>
    <source>
        <strain evidence="4">CBS538.71</strain>
    </source>
</reference>
<feature type="compositionally biased region" description="Basic residues" evidence="2">
    <location>
        <begin position="631"/>
        <end position="640"/>
    </location>
</feature>
<feature type="compositionally biased region" description="Basic and acidic residues" evidence="2">
    <location>
        <begin position="221"/>
        <end position="230"/>
    </location>
</feature>
<dbReference type="AlphaFoldDB" id="A0A2S6CEH6"/>
<feature type="compositionally biased region" description="Basic and acidic residues" evidence="2">
    <location>
        <begin position="422"/>
        <end position="431"/>
    </location>
</feature>
<feature type="region of interest" description="Disordered" evidence="2">
    <location>
        <begin position="1"/>
        <end position="48"/>
    </location>
</feature>
<evidence type="ECO:0000313" key="4">
    <source>
        <dbReference type="Proteomes" id="UP000237631"/>
    </source>
</evidence>
<keyword evidence="4" id="KW-1185">Reference proteome</keyword>
<gene>
    <name evidence="3" type="ORF">CBER1_11171</name>
</gene>
<feature type="region of interest" description="Disordered" evidence="2">
    <location>
        <begin position="221"/>
        <end position="640"/>
    </location>
</feature>
<feature type="compositionally biased region" description="Acidic residues" evidence="2">
    <location>
        <begin position="231"/>
        <end position="242"/>
    </location>
</feature>
<feature type="compositionally biased region" description="Low complexity" evidence="2">
    <location>
        <begin position="442"/>
        <end position="456"/>
    </location>
</feature>
<proteinExistence type="predicted"/>
<feature type="compositionally biased region" description="Basic and acidic residues" evidence="2">
    <location>
        <begin position="261"/>
        <end position="272"/>
    </location>
</feature>
<evidence type="ECO:0000313" key="3">
    <source>
        <dbReference type="EMBL" id="PPJ58127.1"/>
    </source>
</evidence>
<evidence type="ECO:0000256" key="2">
    <source>
        <dbReference type="SAM" id="MobiDB-lite"/>
    </source>
</evidence>
<feature type="compositionally biased region" description="Polar residues" evidence="2">
    <location>
        <begin position="318"/>
        <end position="333"/>
    </location>
</feature>
<name>A0A2S6CEH6_9PEZI</name>
<feature type="compositionally biased region" description="Polar residues" evidence="2">
    <location>
        <begin position="12"/>
        <end position="22"/>
    </location>
</feature>
<comment type="caution">
    <text evidence="3">The sequence shown here is derived from an EMBL/GenBank/DDBJ whole genome shotgun (WGS) entry which is preliminary data.</text>
</comment>
<dbReference type="EMBL" id="PNEN01000473">
    <property type="protein sequence ID" value="PPJ58127.1"/>
    <property type="molecule type" value="Genomic_DNA"/>
</dbReference>